<proteinExistence type="predicted"/>
<feature type="transmembrane region" description="Helical" evidence="1">
    <location>
        <begin position="65"/>
        <end position="87"/>
    </location>
</feature>
<accession>A0A4R3MHZ4</accession>
<comment type="caution">
    <text evidence="2">The sequence shown here is derived from an EMBL/GenBank/DDBJ whole genome shotgun (WGS) entry which is preliminary data.</text>
</comment>
<name>A0A4R3MHZ4_9HYPH</name>
<evidence type="ECO:0000313" key="2">
    <source>
        <dbReference type="EMBL" id="TCT11295.1"/>
    </source>
</evidence>
<keyword evidence="1" id="KW-0812">Transmembrane</keyword>
<gene>
    <name evidence="2" type="ORF">EDC22_10452</name>
</gene>
<organism evidence="2 3">
    <name type="scientific">Tepidamorphus gemmatus</name>
    <dbReference type="NCBI Taxonomy" id="747076"/>
    <lineage>
        <taxon>Bacteria</taxon>
        <taxon>Pseudomonadati</taxon>
        <taxon>Pseudomonadota</taxon>
        <taxon>Alphaproteobacteria</taxon>
        <taxon>Hyphomicrobiales</taxon>
        <taxon>Tepidamorphaceae</taxon>
        <taxon>Tepidamorphus</taxon>
    </lineage>
</organism>
<keyword evidence="3" id="KW-1185">Reference proteome</keyword>
<evidence type="ECO:0000313" key="3">
    <source>
        <dbReference type="Proteomes" id="UP000295678"/>
    </source>
</evidence>
<feature type="transmembrane region" description="Helical" evidence="1">
    <location>
        <begin position="31"/>
        <end position="53"/>
    </location>
</feature>
<reference evidence="2 3" key="1">
    <citation type="submission" date="2019-03" db="EMBL/GenBank/DDBJ databases">
        <title>Genomic Encyclopedia of Type Strains, Phase IV (KMG-IV): sequencing the most valuable type-strain genomes for metagenomic binning, comparative biology and taxonomic classification.</title>
        <authorList>
            <person name="Goeker M."/>
        </authorList>
    </citation>
    <scope>NUCLEOTIDE SEQUENCE [LARGE SCALE GENOMIC DNA]</scope>
    <source>
        <strain evidence="2 3">DSM 19345</strain>
    </source>
</reference>
<dbReference type="Proteomes" id="UP000295678">
    <property type="component" value="Unassembled WGS sequence"/>
</dbReference>
<keyword evidence="1" id="KW-1133">Transmembrane helix</keyword>
<evidence type="ECO:0000256" key="1">
    <source>
        <dbReference type="SAM" id="Phobius"/>
    </source>
</evidence>
<keyword evidence="1" id="KW-0472">Membrane</keyword>
<sequence>MLHSFNLILAGAGMVAVTGSILLELNAVDIFAITFAGFIIAATAAPYALLAALSRQVDSDVARIVCGLGLAALSAFWIWAFGAVFWWNPTPDAQDGLALIVFPALMIAGAGAVAIIAWLIARFA</sequence>
<feature type="transmembrane region" description="Helical" evidence="1">
    <location>
        <begin position="99"/>
        <end position="121"/>
    </location>
</feature>
<protein>
    <submittedName>
        <fullName evidence="2">Uncharacterized protein</fullName>
    </submittedName>
</protein>
<dbReference type="RefSeq" id="WP_132806065.1">
    <property type="nucleotide sequence ID" value="NZ_SMAK01000004.1"/>
</dbReference>
<dbReference type="AlphaFoldDB" id="A0A4R3MHZ4"/>
<feature type="transmembrane region" description="Helical" evidence="1">
    <location>
        <begin position="7"/>
        <end position="25"/>
    </location>
</feature>
<dbReference type="EMBL" id="SMAK01000004">
    <property type="protein sequence ID" value="TCT11295.1"/>
    <property type="molecule type" value="Genomic_DNA"/>
</dbReference>